<dbReference type="Proteomes" id="UP001461498">
    <property type="component" value="Unassembled WGS sequence"/>
</dbReference>
<protein>
    <recommendedName>
        <fullName evidence="3">Centromere protein M</fullName>
    </recommendedName>
</protein>
<dbReference type="InterPro" id="IPR027417">
    <property type="entry name" value="P-loop_NTPase"/>
</dbReference>
<reference evidence="1 2" key="1">
    <citation type="submission" date="2022-12" db="EMBL/GenBank/DDBJ databases">
        <title>Chromosome-level genome assembly of true bugs.</title>
        <authorList>
            <person name="Ma L."/>
            <person name="Li H."/>
        </authorList>
    </citation>
    <scope>NUCLEOTIDE SEQUENCE [LARGE SCALE GENOMIC DNA]</scope>
    <source>
        <strain evidence="1">Lab_2022b</strain>
    </source>
</reference>
<evidence type="ECO:0000313" key="2">
    <source>
        <dbReference type="Proteomes" id="UP001461498"/>
    </source>
</evidence>
<organism evidence="1 2">
    <name type="scientific">Rhynocoris fuscipes</name>
    <dbReference type="NCBI Taxonomy" id="488301"/>
    <lineage>
        <taxon>Eukaryota</taxon>
        <taxon>Metazoa</taxon>
        <taxon>Ecdysozoa</taxon>
        <taxon>Arthropoda</taxon>
        <taxon>Hexapoda</taxon>
        <taxon>Insecta</taxon>
        <taxon>Pterygota</taxon>
        <taxon>Neoptera</taxon>
        <taxon>Paraneoptera</taxon>
        <taxon>Hemiptera</taxon>
        <taxon>Heteroptera</taxon>
        <taxon>Panheteroptera</taxon>
        <taxon>Cimicomorpha</taxon>
        <taxon>Reduviidae</taxon>
        <taxon>Harpactorinae</taxon>
        <taxon>Harpactorini</taxon>
        <taxon>Rhynocoris</taxon>
    </lineage>
</organism>
<accession>A0AAW1DI45</accession>
<dbReference type="EMBL" id="JAPXFL010000004">
    <property type="protein sequence ID" value="KAK9508119.1"/>
    <property type="molecule type" value="Genomic_DNA"/>
</dbReference>
<name>A0AAW1DI45_9HEMI</name>
<dbReference type="AlphaFoldDB" id="A0AAW1DI45"/>
<dbReference type="Gene3D" id="3.40.50.300">
    <property type="entry name" value="P-loop containing nucleotide triphosphate hydrolases"/>
    <property type="match status" value="1"/>
</dbReference>
<evidence type="ECO:0000313" key="1">
    <source>
        <dbReference type="EMBL" id="KAK9508119.1"/>
    </source>
</evidence>
<proteinExistence type="predicted"/>
<keyword evidence="2" id="KW-1185">Reference proteome</keyword>
<comment type="caution">
    <text evidence="1">The sequence shown here is derived from an EMBL/GenBank/DDBJ whole genome shotgun (WGS) entry which is preliminary data.</text>
</comment>
<gene>
    <name evidence="1" type="ORF">O3M35_007852</name>
</gene>
<sequence>MSDIRPSVMIISSQQFCDRLKLCLLNVSEKLYNKDFRIKLAESASDILNSSVPHTQVDFVAVVVDTTLPRAIEKCKRDISLIMPFFVASRLCLINGSCNDCSIESAISLIEFADKFNIPYFNGQIMDKLSCRVTAERILKLASFASGYTTGLPEIIPTPNDLNLFL</sequence>
<evidence type="ECO:0008006" key="3">
    <source>
        <dbReference type="Google" id="ProtNLM"/>
    </source>
</evidence>